<organism evidence="10 11">
    <name type="scientific">Dimorphilus gyrociliatus</name>
    <dbReference type="NCBI Taxonomy" id="2664684"/>
    <lineage>
        <taxon>Eukaryota</taxon>
        <taxon>Metazoa</taxon>
        <taxon>Spiralia</taxon>
        <taxon>Lophotrochozoa</taxon>
        <taxon>Annelida</taxon>
        <taxon>Polychaeta</taxon>
        <taxon>Polychaeta incertae sedis</taxon>
        <taxon>Dinophilidae</taxon>
        <taxon>Dimorphilus</taxon>
    </lineage>
</organism>
<gene>
    <name evidence="10" type="ORF">DGYR_LOCUS4934</name>
</gene>
<evidence type="ECO:0000256" key="3">
    <source>
        <dbReference type="ARBA" id="ARBA00021602"/>
    </source>
</evidence>
<dbReference type="GO" id="GO:0005930">
    <property type="term" value="C:axoneme"/>
    <property type="evidence" value="ECO:0007669"/>
    <property type="project" value="UniProtKB-SubCell"/>
</dbReference>
<dbReference type="AlphaFoldDB" id="A0A7I8VLU5"/>
<keyword evidence="7" id="KW-0206">Cytoskeleton</keyword>
<evidence type="ECO:0000256" key="4">
    <source>
        <dbReference type="ARBA" id="ARBA00022490"/>
    </source>
</evidence>
<keyword evidence="4" id="KW-0963">Cytoplasm</keyword>
<keyword evidence="11" id="KW-1185">Reference proteome</keyword>
<dbReference type="InterPro" id="IPR021897">
    <property type="entry name" value="FAP206"/>
</dbReference>
<dbReference type="EMBL" id="CAJFCJ010000006">
    <property type="protein sequence ID" value="CAD5116297.1"/>
    <property type="molecule type" value="Genomic_DNA"/>
</dbReference>
<dbReference type="GO" id="GO:0030030">
    <property type="term" value="P:cell projection organization"/>
    <property type="evidence" value="ECO:0007669"/>
    <property type="project" value="UniProtKB-KW"/>
</dbReference>
<evidence type="ECO:0000256" key="1">
    <source>
        <dbReference type="ARBA" id="ARBA00004430"/>
    </source>
</evidence>
<evidence type="ECO:0000313" key="10">
    <source>
        <dbReference type="EMBL" id="CAD5116297.1"/>
    </source>
</evidence>
<proteinExistence type="inferred from homology"/>
<keyword evidence="6" id="KW-0969">Cilium</keyword>
<evidence type="ECO:0000313" key="11">
    <source>
        <dbReference type="Proteomes" id="UP000549394"/>
    </source>
</evidence>
<comment type="caution">
    <text evidence="10">The sequence shown here is derived from an EMBL/GenBank/DDBJ whole genome shotgun (WGS) entry which is preliminary data.</text>
</comment>
<evidence type="ECO:0000256" key="8">
    <source>
        <dbReference type="ARBA" id="ARBA00023273"/>
    </source>
</evidence>
<sequence>MSRAQAESVIKNIIKEIAQECASKGQTVSETLVAFMVKAVVLDPNNEFNVDRTLTKDDVQKLIRICVDHLLDPRSPSLETVKMQVYFDMNYTSRSEFLAEHRRVLESRMVPVTREITDSRARTREELESLYRKIVSAVLLRSGLGSPVDIGVVREATAALQSVFPQTELGTFMSLTKKDKEKQLYELTMIVTGIRLFNKECGKGGEGIDDLPSILNEAIPATTQNVDVEMEQTLNKAYKYEAIIHFVQTEIAEKGTCPIDPSSLKLFKEALINSRQHEAFLRVILHDIISCAKQVESLEGQLAARLESLQTTVQSKTAVPTAHVYPQFIHLSQIWTAFQDEMVHLSVLSNILVSLEPFVRTQREIFSDEVIQPLLENLEVKSDEDRLKDIKKTLAPREFKEYSNIEVLLPDTTNNYSRLPIQYKGFCPVTLSDFDGYVQPGIPEMGLLKYKDRYYCFCSHKNAAKFAENPEQYILECAQAAKRSPELIQLLELHNQFAAIAPYAQGREKTMIEKPIMKTDNGCQTDTHLMESNIVKDYEWNEWELRRKALKLANLRNKATHAQQTNLSNYKRENATQVYPLKENETQTLKDGKSQVPKQQIFLHGLRGCGFSEPSRKTVMTKIDLTTDIDQN</sequence>
<dbReference type="GO" id="GO:0036064">
    <property type="term" value="C:ciliary basal body"/>
    <property type="evidence" value="ECO:0007669"/>
    <property type="project" value="TreeGrafter"/>
</dbReference>
<keyword evidence="8" id="KW-0966">Cell projection</keyword>
<comment type="function">
    <text evidence="9">Essential for sperm motility and is involved in the regulation of the beating frequency of motile cilia on the epithelial cells of the respiratory tract. Required for the establishment of radial spokes in sperm flagella.</text>
</comment>
<evidence type="ECO:0000256" key="5">
    <source>
        <dbReference type="ARBA" id="ARBA00022794"/>
    </source>
</evidence>
<comment type="similarity">
    <text evidence="2">Belongs to the CFAP206 family.</text>
</comment>
<dbReference type="GO" id="GO:0003356">
    <property type="term" value="P:regulation of cilium beat frequency"/>
    <property type="evidence" value="ECO:0007669"/>
    <property type="project" value="TreeGrafter"/>
</dbReference>
<dbReference type="OrthoDB" id="10251073at2759"/>
<keyword evidence="5" id="KW-0970">Cilium biogenesis/degradation</keyword>
<protein>
    <recommendedName>
        <fullName evidence="3">Cilia- and flagella-associated protein 206</fullName>
    </recommendedName>
</protein>
<evidence type="ECO:0000256" key="2">
    <source>
        <dbReference type="ARBA" id="ARBA00010500"/>
    </source>
</evidence>
<dbReference type="Pfam" id="PF12018">
    <property type="entry name" value="FAP206"/>
    <property type="match status" value="1"/>
</dbReference>
<comment type="subcellular location">
    <subcellularLocation>
        <location evidence="1">Cytoplasm</location>
        <location evidence="1">Cytoskeleton</location>
        <location evidence="1">Cilium axoneme</location>
    </subcellularLocation>
</comment>
<name>A0A7I8VLU5_9ANNE</name>
<dbReference type="PANTHER" id="PTHR21442">
    <property type="entry name" value="CILIA- AND FLAGELLA-ASSOCIATED PROTEIN 206"/>
    <property type="match status" value="1"/>
</dbReference>
<evidence type="ECO:0000256" key="6">
    <source>
        <dbReference type="ARBA" id="ARBA00023069"/>
    </source>
</evidence>
<accession>A0A7I8VLU5</accession>
<dbReference type="PANTHER" id="PTHR21442:SF0">
    <property type="entry name" value="CILIA- AND FLAGELLA-ASSOCIATED PROTEIN 206"/>
    <property type="match status" value="1"/>
</dbReference>
<evidence type="ECO:0000256" key="9">
    <source>
        <dbReference type="ARBA" id="ARBA00045321"/>
    </source>
</evidence>
<evidence type="ECO:0000256" key="7">
    <source>
        <dbReference type="ARBA" id="ARBA00023212"/>
    </source>
</evidence>
<reference evidence="10 11" key="1">
    <citation type="submission" date="2020-08" db="EMBL/GenBank/DDBJ databases">
        <authorList>
            <person name="Hejnol A."/>
        </authorList>
    </citation>
    <scope>NUCLEOTIDE SEQUENCE [LARGE SCALE GENOMIC DNA]</scope>
</reference>
<dbReference type="Proteomes" id="UP000549394">
    <property type="component" value="Unassembled WGS sequence"/>
</dbReference>